<gene>
    <name evidence="1" type="ORF">Dacsa_0339</name>
</gene>
<accession>K9YSQ4</accession>
<keyword evidence="2" id="KW-1185">Reference proteome</keyword>
<sequence>MRSEKFDSQKPPVLGVWGQKKDLQIIQDRYFKRKMKVIVLTIKANSPLAMGRRKLGVVNEAEDYIPGSVIRGAIAQEILQQTGYQNQDLSQNGGDFKSLFLDESCAIFHNAYPSSENQISSVIPATAVSSKTDPGFKHKGNGVFDTLIDRFCAEYYQHPYDPNCPQDQGRVEPFSGFYTVENGNYQTHSISKRLLTRNGINRRRNVAEESILLGSARSRGLGKVTIKATVTEMISEVSSRLENFNQSLQMRWEKWGNLLGKTSDQLKQTYFTVNLEAEAILTNQWRKTTVLTPEMLQEEIEKKMKLCNFTRLTPVMIIDRAGIRHGD</sequence>
<dbReference type="Proteomes" id="UP000010482">
    <property type="component" value="Chromosome"/>
</dbReference>
<dbReference type="HOGENOM" id="CLU_849211_0_0_3"/>
<name>K9YSQ4_DACS8</name>
<organism evidence="1 2">
    <name type="scientific">Dactylococcopsis salina (strain PCC 8305)</name>
    <name type="common">Myxobactron salinum</name>
    <dbReference type="NCBI Taxonomy" id="13035"/>
    <lineage>
        <taxon>Bacteria</taxon>
        <taxon>Bacillati</taxon>
        <taxon>Cyanobacteriota</taxon>
        <taxon>Cyanophyceae</taxon>
        <taxon>Nodosilineales</taxon>
        <taxon>Cymatolegaceae</taxon>
        <taxon>Dactylococcopsis</taxon>
    </lineage>
</organism>
<dbReference type="eggNOG" id="COG1604">
    <property type="taxonomic scope" value="Bacteria"/>
</dbReference>
<protein>
    <submittedName>
        <fullName evidence="1">RAMP superfamily protein</fullName>
    </submittedName>
</protein>
<proteinExistence type="predicted"/>
<dbReference type="KEGG" id="dsl:Dacsa_0339"/>
<evidence type="ECO:0000313" key="1">
    <source>
        <dbReference type="EMBL" id="AFZ49138.1"/>
    </source>
</evidence>
<reference evidence="1" key="1">
    <citation type="submission" date="2012-04" db="EMBL/GenBank/DDBJ databases">
        <title>Finished genome of Dactylococcopsis salina PCC 8305.</title>
        <authorList>
            <consortium name="US DOE Joint Genome Institute"/>
            <person name="Gugger M."/>
            <person name="Coursin T."/>
            <person name="Rippka R."/>
            <person name="Tandeau De Marsac N."/>
            <person name="Huntemann M."/>
            <person name="Wei C.-L."/>
            <person name="Han J."/>
            <person name="Detter J.C."/>
            <person name="Han C."/>
            <person name="Tapia R."/>
            <person name="Daligault H."/>
            <person name="Chen A."/>
            <person name="Krypides N."/>
            <person name="Mavromatis K."/>
            <person name="Markowitz V."/>
            <person name="Szeto E."/>
            <person name="Ivanova N."/>
            <person name="Ovchinnikova G."/>
            <person name="Pagani I."/>
            <person name="Pati A."/>
            <person name="Goodwin L."/>
            <person name="Peters L."/>
            <person name="Pitluck S."/>
            <person name="Woyke T."/>
            <person name="Kerfeld C."/>
        </authorList>
    </citation>
    <scope>NUCLEOTIDE SEQUENCE [LARGE SCALE GENOMIC DNA]</scope>
    <source>
        <strain evidence="1">PCC 8305</strain>
    </source>
</reference>
<dbReference type="EMBL" id="CP003944">
    <property type="protein sequence ID" value="AFZ49138.1"/>
    <property type="molecule type" value="Genomic_DNA"/>
</dbReference>
<evidence type="ECO:0000313" key="2">
    <source>
        <dbReference type="Proteomes" id="UP000010482"/>
    </source>
</evidence>
<dbReference type="AlphaFoldDB" id="K9YSQ4"/>
<dbReference type="PATRIC" id="fig|13035.3.peg.384"/>